<dbReference type="NCBIfam" id="TIGR00082">
    <property type="entry name" value="rbfA"/>
    <property type="match status" value="1"/>
</dbReference>
<comment type="similarity">
    <text evidence="2">Belongs to the RbfA family.</text>
</comment>
<dbReference type="InterPro" id="IPR000238">
    <property type="entry name" value="RbfA"/>
</dbReference>
<dbReference type="InterPro" id="IPR015946">
    <property type="entry name" value="KH_dom-like_a/b"/>
</dbReference>
<organism evidence="3 4">
    <name type="scientific">Candidatus Onthousia faecipullorum</name>
    <dbReference type="NCBI Taxonomy" id="2840887"/>
    <lineage>
        <taxon>Bacteria</taxon>
        <taxon>Bacillati</taxon>
        <taxon>Bacillota</taxon>
        <taxon>Bacilli</taxon>
        <taxon>Candidatus Onthousia</taxon>
    </lineage>
</organism>
<comment type="subunit">
    <text evidence="2">Monomer. Binds 30S ribosomal subunits, but not 50S ribosomal subunits or 70S ribosomes.</text>
</comment>
<comment type="caution">
    <text evidence="3">The sequence shown here is derived from an EMBL/GenBank/DDBJ whole genome shotgun (WGS) entry which is preliminary data.</text>
</comment>
<dbReference type="HAMAP" id="MF_00003">
    <property type="entry name" value="RbfA"/>
    <property type="match status" value="1"/>
</dbReference>
<dbReference type="PANTHER" id="PTHR33515">
    <property type="entry name" value="RIBOSOME-BINDING FACTOR A, CHLOROPLASTIC-RELATED"/>
    <property type="match status" value="1"/>
</dbReference>
<evidence type="ECO:0000256" key="1">
    <source>
        <dbReference type="ARBA" id="ARBA00022517"/>
    </source>
</evidence>
<evidence type="ECO:0000313" key="4">
    <source>
        <dbReference type="Proteomes" id="UP000886833"/>
    </source>
</evidence>
<dbReference type="Gene3D" id="3.30.300.20">
    <property type="match status" value="1"/>
</dbReference>
<reference evidence="3" key="1">
    <citation type="submission" date="2020-10" db="EMBL/GenBank/DDBJ databases">
        <authorList>
            <person name="Gilroy R."/>
        </authorList>
    </citation>
    <scope>NUCLEOTIDE SEQUENCE</scope>
    <source>
        <strain evidence="3">CHK195-26880</strain>
    </source>
</reference>
<dbReference type="AlphaFoldDB" id="A0A9D1GAD5"/>
<keyword evidence="1 2" id="KW-0690">Ribosome biogenesis</keyword>
<evidence type="ECO:0000256" key="2">
    <source>
        <dbReference type="HAMAP-Rule" id="MF_00003"/>
    </source>
</evidence>
<dbReference type="PANTHER" id="PTHR33515:SF1">
    <property type="entry name" value="RIBOSOME-BINDING FACTOR A, CHLOROPLASTIC-RELATED"/>
    <property type="match status" value="1"/>
</dbReference>
<dbReference type="Pfam" id="PF02033">
    <property type="entry name" value="RBFA"/>
    <property type="match status" value="1"/>
</dbReference>
<protein>
    <recommendedName>
        <fullName evidence="2">Ribosome-binding factor A</fullName>
    </recommendedName>
</protein>
<dbReference type="EMBL" id="DVKQ01000042">
    <property type="protein sequence ID" value="HIT37472.1"/>
    <property type="molecule type" value="Genomic_DNA"/>
</dbReference>
<accession>A0A9D1GAD5</accession>
<proteinExistence type="inferred from homology"/>
<dbReference type="Proteomes" id="UP000886833">
    <property type="component" value="Unassembled WGS sequence"/>
</dbReference>
<dbReference type="InterPro" id="IPR023799">
    <property type="entry name" value="RbfA_dom_sf"/>
</dbReference>
<dbReference type="InterPro" id="IPR020053">
    <property type="entry name" value="Ribosome-bd_factorA_CS"/>
</dbReference>
<keyword evidence="2" id="KW-0963">Cytoplasm</keyword>
<sequence length="111" mass="12571">MPSHKIERIASDISHSISDILANEANDSLLKTITVTGCHVTNDLSFCKVYFTSLSNLDKKTLERELNEAAPYIRGEVSKRVDIRHTPEIKFIYDESIEYGKKIDDIISSLN</sequence>
<comment type="subcellular location">
    <subcellularLocation>
        <location evidence="2">Cytoplasm</location>
    </subcellularLocation>
</comment>
<gene>
    <name evidence="2 3" type="primary">rbfA</name>
    <name evidence="3" type="ORF">IAB59_03205</name>
</gene>
<dbReference type="PROSITE" id="PS01319">
    <property type="entry name" value="RBFA"/>
    <property type="match status" value="1"/>
</dbReference>
<dbReference type="GO" id="GO:0005829">
    <property type="term" value="C:cytosol"/>
    <property type="evidence" value="ECO:0007669"/>
    <property type="project" value="TreeGrafter"/>
</dbReference>
<dbReference type="GO" id="GO:0030490">
    <property type="term" value="P:maturation of SSU-rRNA"/>
    <property type="evidence" value="ECO:0007669"/>
    <property type="project" value="UniProtKB-UniRule"/>
</dbReference>
<evidence type="ECO:0000313" key="3">
    <source>
        <dbReference type="EMBL" id="HIT37472.1"/>
    </source>
</evidence>
<dbReference type="GO" id="GO:0043024">
    <property type="term" value="F:ribosomal small subunit binding"/>
    <property type="evidence" value="ECO:0007669"/>
    <property type="project" value="TreeGrafter"/>
</dbReference>
<reference evidence="3" key="2">
    <citation type="journal article" date="2021" name="PeerJ">
        <title>Extensive microbial diversity within the chicken gut microbiome revealed by metagenomics and culture.</title>
        <authorList>
            <person name="Gilroy R."/>
            <person name="Ravi A."/>
            <person name="Getino M."/>
            <person name="Pursley I."/>
            <person name="Horton D.L."/>
            <person name="Alikhan N.F."/>
            <person name="Baker D."/>
            <person name="Gharbi K."/>
            <person name="Hall N."/>
            <person name="Watson M."/>
            <person name="Adriaenssens E.M."/>
            <person name="Foster-Nyarko E."/>
            <person name="Jarju S."/>
            <person name="Secka A."/>
            <person name="Antonio M."/>
            <person name="Oren A."/>
            <person name="Chaudhuri R.R."/>
            <person name="La Ragione R."/>
            <person name="Hildebrand F."/>
            <person name="Pallen M.J."/>
        </authorList>
    </citation>
    <scope>NUCLEOTIDE SEQUENCE</scope>
    <source>
        <strain evidence="3">CHK195-26880</strain>
    </source>
</reference>
<dbReference type="SUPFAM" id="SSF89919">
    <property type="entry name" value="Ribosome-binding factor A, RbfA"/>
    <property type="match status" value="1"/>
</dbReference>
<name>A0A9D1GAD5_9FIRM</name>
<comment type="function">
    <text evidence="2">One of several proteins that assist in the late maturation steps of the functional core of the 30S ribosomal subunit. Associates with free 30S ribosomal subunits (but not with 30S subunits that are part of 70S ribosomes or polysomes). Required for efficient processing of 16S rRNA. May interact with the 5'-terminal helix region of 16S rRNA.</text>
</comment>